<evidence type="ECO:0000259" key="7">
    <source>
        <dbReference type="PROSITE" id="PS50043"/>
    </source>
</evidence>
<keyword evidence="10" id="KW-1185">Reference proteome</keyword>
<dbReference type="Pfam" id="PF00072">
    <property type="entry name" value="Response_reg"/>
    <property type="match status" value="1"/>
</dbReference>
<dbReference type="InterPro" id="IPR011006">
    <property type="entry name" value="CheY-like_superfamily"/>
</dbReference>
<evidence type="ECO:0000313" key="9">
    <source>
        <dbReference type="EMBL" id="ADB17740.1"/>
    </source>
</evidence>
<keyword evidence="3" id="KW-0805">Transcription regulation</keyword>
<dbReference type="PANTHER" id="PTHR43214:SF44">
    <property type="entry name" value="TWO-COMPONENT RESPONSE REGULATOR"/>
    <property type="match status" value="1"/>
</dbReference>
<dbReference type="AlphaFoldDB" id="D2R9J0"/>
<dbReference type="InterPro" id="IPR016032">
    <property type="entry name" value="Sig_transdc_resp-reg_C-effctor"/>
</dbReference>
<evidence type="ECO:0000256" key="3">
    <source>
        <dbReference type="ARBA" id="ARBA00023015"/>
    </source>
</evidence>
<dbReference type="CDD" id="cd06170">
    <property type="entry name" value="LuxR_C_like"/>
    <property type="match status" value="1"/>
</dbReference>
<evidence type="ECO:0000256" key="4">
    <source>
        <dbReference type="ARBA" id="ARBA00023125"/>
    </source>
</evidence>
<accession>D2R9J0</accession>
<dbReference type="Gene3D" id="3.40.50.2300">
    <property type="match status" value="1"/>
</dbReference>
<dbReference type="GO" id="GO:0003677">
    <property type="term" value="F:DNA binding"/>
    <property type="evidence" value="ECO:0007669"/>
    <property type="project" value="UniProtKB-KW"/>
</dbReference>
<dbReference type="KEGG" id="psl:Psta_3076"/>
<dbReference type="PROSITE" id="PS50043">
    <property type="entry name" value="HTH_LUXR_2"/>
    <property type="match status" value="1"/>
</dbReference>
<dbReference type="EMBL" id="CP001848">
    <property type="protein sequence ID" value="ADB17740.1"/>
    <property type="molecule type" value="Genomic_DNA"/>
</dbReference>
<dbReference type="PRINTS" id="PR00038">
    <property type="entry name" value="HTHLUXR"/>
</dbReference>
<feature type="modified residue" description="4-aspartylphosphate" evidence="6">
    <location>
        <position position="59"/>
    </location>
</feature>
<evidence type="ECO:0000259" key="8">
    <source>
        <dbReference type="PROSITE" id="PS50110"/>
    </source>
</evidence>
<proteinExistence type="predicted"/>
<evidence type="ECO:0000256" key="6">
    <source>
        <dbReference type="PROSITE-ProRule" id="PRU00169"/>
    </source>
</evidence>
<dbReference type="PANTHER" id="PTHR43214">
    <property type="entry name" value="TWO-COMPONENT RESPONSE REGULATOR"/>
    <property type="match status" value="1"/>
</dbReference>
<evidence type="ECO:0000256" key="2">
    <source>
        <dbReference type="ARBA" id="ARBA00023012"/>
    </source>
</evidence>
<dbReference type="HOGENOM" id="CLU_000445_90_4_0"/>
<keyword evidence="4" id="KW-0238">DNA-binding</keyword>
<dbReference type="FunFam" id="3.40.50.2300:FF:000018">
    <property type="entry name" value="DNA-binding transcriptional regulator NtrC"/>
    <property type="match status" value="1"/>
</dbReference>
<evidence type="ECO:0000256" key="5">
    <source>
        <dbReference type="ARBA" id="ARBA00023163"/>
    </source>
</evidence>
<dbReference type="STRING" id="530564.Psta_3076"/>
<keyword evidence="2" id="KW-0902">Two-component regulatory system</keyword>
<name>D2R9J0_PIRSD</name>
<keyword evidence="1 6" id="KW-0597">Phosphoprotein</keyword>
<dbReference type="eggNOG" id="COG4566">
    <property type="taxonomic scope" value="Bacteria"/>
</dbReference>
<sequence>MNSREELQVDVHVIDDDKDVRNSVDWTLRSVGYNVDVHSDPEEFLKTFQPKCPSCLVVDLLLPGMTGLKLCQELLGKKANCTFVMLTGHGDVPSAVEAMQMGAVDFLEKPCTRQKLINAVQRAIEQLRIKHQEAIENEEIRARLENLSPREREIFEWMVEGFVTKEIASRLGISTKTVDVHRSKISQKLRIDSPAQLGHVFAVHLRGRAGRKSDKSKS</sequence>
<organism evidence="9 10">
    <name type="scientific">Pirellula staleyi (strain ATCC 27377 / DSM 6068 / ICPB 4128)</name>
    <name type="common">Pirella staleyi</name>
    <dbReference type="NCBI Taxonomy" id="530564"/>
    <lineage>
        <taxon>Bacteria</taxon>
        <taxon>Pseudomonadati</taxon>
        <taxon>Planctomycetota</taxon>
        <taxon>Planctomycetia</taxon>
        <taxon>Pirellulales</taxon>
        <taxon>Pirellulaceae</taxon>
        <taxon>Pirellula</taxon>
    </lineage>
</organism>
<dbReference type="SUPFAM" id="SSF52172">
    <property type="entry name" value="CheY-like"/>
    <property type="match status" value="1"/>
</dbReference>
<gene>
    <name evidence="9" type="ordered locus">Psta_3076</name>
</gene>
<dbReference type="OrthoDB" id="271936at2"/>
<dbReference type="Gene3D" id="1.10.10.10">
    <property type="entry name" value="Winged helix-like DNA-binding domain superfamily/Winged helix DNA-binding domain"/>
    <property type="match status" value="1"/>
</dbReference>
<dbReference type="InterPro" id="IPR036388">
    <property type="entry name" value="WH-like_DNA-bd_sf"/>
</dbReference>
<dbReference type="SMART" id="SM00421">
    <property type="entry name" value="HTH_LUXR"/>
    <property type="match status" value="1"/>
</dbReference>
<dbReference type="Pfam" id="PF00196">
    <property type="entry name" value="GerE"/>
    <property type="match status" value="1"/>
</dbReference>
<dbReference type="Proteomes" id="UP000001887">
    <property type="component" value="Chromosome"/>
</dbReference>
<dbReference type="GO" id="GO:0000160">
    <property type="term" value="P:phosphorelay signal transduction system"/>
    <property type="evidence" value="ECO:0007669"/>
    <property type="project" value="UniProtKB-KW"/>
</dbReference>
<dbReference type="PROSITE" id="PS50110">
    <property type="entry name" value="RESPONSE_REGULATORY"/>
    <property type="match status" value="1"/>
</dbReference>
<dbReference type="SMART" id="SM00448">
    <property type="entry name" value="REC"/>
    <property type="match status" value="1"/>
</dbReference>
<feature type="domain" description="HTH luxR-type" evidence="7">
    <location>
        <begin position="140"/>
        <end position="205"/>
    </location>
</feature>
<dbReference type="InterPro" id="IPR039420">
    <property type="entry name" value="WalR-like"/>
</dbReference>
<dbReference type="InterPro" id="IPR001789">
    <property type="entry name" value="Sig_transdc_resp-reg_receiver"/>
</dbReference>
<dbReference type="SUPFAM" id="SSF46894">
    <property type="entry name" value="C-terminal effector domain of the bipartite response regulators"/>
    <property type="match status" value="1"/>
</dbReference>
<evidence type="ECO:0000256" key="1">
    <source>
        <dbReference type="ARBA" id="ARBA00022553"/>
    </source>
</evidence>
<feature type="domain" description="Response regulatory" evidence="8">
    <location>
        <begin position="10"/>
        <end position="124"/>
    </location>
</feature>
<evidence type="ECO:0000313" key="10">
    <source>
        <dbReference type="Proteomes" id="UP000001887"/>
    </source>
</evidence>
<keyword evidence="5" id="KW-0804">Transcription</keyword>
<reference evidence="9 10" key="1">
    <citation type="journal article" date="2009" name="Stand. Genomic Sci.">
        <title>Complete genome sequence of Pirellula staleyi type strain (ATCC 27377).</title>
        <authorList>
            <person name="Clum A."/>
            <person name="Tindall B.J."/>
            <person name="Sikorski J."/>
            <person name="Ivanova N."/>
            <person name="Mavrommatis K."/>
            <person name="Lucas S."/>
            <person name="Glavina del Rio T."/>
            <person name="Nolan M."/>
            <person name="Chen F."/>
            <person name="Tice H."/>
            <person name="Pitluck S."/>
            <person name="Cheng J.F."/>
            <person name="Chertkov O."/>
            <person name="Brettin T."/>
            <person name="Han C."/>
            <person name="Detter J.C."/>
            <person name="Kuske C."/>
            <person name="Bruce D."/>
            <person name="Goodwin L."/>
            <person name="Ovchinikova G."/>
            <person name="Pati A."/>
            <person name="Mikhailova N."/>
            <person name="Chen A."/>
            <person name="Palaniappan K."/>
            <person name="Land M."/>
            <person name="Hauser L."/>
            <person name="Chang Y.J."/>
            <person name="Jeffries C.D."/>
            <person name="Chain P."/>
            <person name="Rohde M."/>
            <person name="Goker M."/>
            <person name="Bristow J."/>
            <person name="Eisen J.A."/>
            <person name="Markowitz V."/>
            <person name="Hugenholtz P."/>
            <person name="Kyrpides N.C."/>
            <person name="Klenk H.P."/>
            <person name="Lapidus A."/>
        </authorList>
    </citation>
    <scope>NUCLEOTIDE SEQUENCE [LARGE SCALE GENOMIC DNA]</scope>
    <source>
        <strain evidence="10">ATCC 27377 / DSM 6068 / ICPB 4128</strain>
    </source>
</reference>
<dbReference type="InterPro" id="IPR000792">
    <property type="entry name" value="Tscrpt_reg_LuxR_C"/>
</dbReference>
<protein>
    <submittedName>
        <fullName evidence="9">Two component transcriptional regulator, LuxR family</fullName>
    </submittedName>
</protein>
<dbReference type="GO" id="GO:0006355">
    <property type="term" value="P:regulation of DNA-templated transcription"/>
    <property type="evidence" value="ECO:0007669"/>
    <property type="project" value="InterPro"/>
</dbReference>